<feature type="transmembrane region" description="Helical" evidence="1">
    <location>
        <begin position="12"/>
        <end position="33"/>
    </location>
</feature>
<keyword evidence="1" id="KW-0472">Membrane</keyword>
<comment type="caution">
    <text evidence="2">The sequence shown here is derived from an EMBL/GenBank/DDBJ whole genome shotgun (WGS) entry which is preliminary data.</text>
</comment>
<evidence type="ECO:0000256" key="1">
    <source>
        <dbReference type="SAM" id="Phobius"/>
    </source>
</evidence>
<dbReference type="Proteomes" id="UP000656813">
    <property type="component" value="Unassembled WGS sequence"/>
</dbReference>
<evidence type="ECO:0000313" key="3">
    <source>
        <dbReference type="Proteomes" id="UP000656813"/>
    </source>
</evidence>
<reference evidence="2" key="2">
    <citation type="submission" date="2020-09" db="EMBL/GenBank/DDBJ databases">
        <authorList>
            <person name="Sun Q."/>
            <person name="Zhou Y."/>
        </authorList>
    </citation>
    <scope>NUCLEOTIDE SEQUENCE</scope>
    <source>
        <strain evidence="2">CGMCC 1.12777</strain>
    </source>
</reference>
<feature type="transmembrane region" description="Helical" evidence="1">
    <location>
        <begin position="53"/>
        <end position="73"/>
    </location>
</feature>
<organism evidence="2 3">
    <name type="scientific">Pullulanibacillus pueri</name>
    <dbReference type="NCBI Taxonomy" id="1437324"/>
    <lineage>
        <taxon>Bacteria</taxon>
        <taxon>Bacillati</taxon>
        <taxon>Bacillota</taxon>
        <taxon>Bacilli</taxon>
        <taxon>Bacillales</taxon>
        <taxon>Sporolactobacillaceae</taxon>
        <taxon>Pullulanibacillus</taxon>
    </lineage>
</organism>
<dbReference type="RefSeq" id="WP_188497202.1">
    <property type="nucleotide sequence ID" value="NZ_BMFV01000012.1"/>
</dbReference>
<feature type="transmembrane region" description="Helical" evidence="1">
    <location>
        <begin position="80"/>
        <end position="101"/>
    </location>
</feature>
<keyword evidence="1" id="KW-0812">Transmembrane</keyword>
<reference evidence="2" key="1">
    <citation type="journal article" date="2014" name="Int. J. Syst. Evol. Microbiol.">
        <title>Complete genome sequence of Corynebacterium casei LMG S-19264T (=DSM 44701T), isolated from a smear-ripened cheese.</title>
        <authorList>
            <consortium name="US DOE Joint Genome Institute (JGI-PGF)"/>
            <person name="Walter F."/>
            <person name="Albersmeier A."/>
            <person name="Kalinowski J."/>
            <person name="Ruckert C."/>
        </authorList>
    </citation>
    <scope>NUCLEOTIDE SEQUENCE</scope>
    <source>
        <strain evidence="2">CGMCC 1.12777</strain>
    </source>
</reference>
<proteinExistence type="predicted"/>
<protein>
    <submittedName>
        <fullName evidence="2">Uncharacterized protein</fullName>
    </submittedName>
</protein>
<accession>A0A8J2ZVZ5</accession>
<feature type="transmembrane region" description="Helical" evidence="1">
    <location>
        <begin position="107"/>
        <end position="125"/>
    </location>
</feature>
<keyword evidence="3" id="KW-1185">Reference proteome</keyword>
<gene>
    <name evidence="2" type="ORF">GCM10007096_19420</name>
</gene>
<keyword evidence="1" id="KW-1133">Transmembrane helix</keyword>
<dbReference type="EMBL" id="BMFV01000012">
    <property type="protein sequence ID" value="GGH81470.1"/>
    <property type="molecule type" value="Genomic_DNA"/>
</dbReference>
<sequence length="129" mass="13785">MNKFGLTRGIALSVCLLTLIIAIGQGVLVFIGVSLSNAWETQSLSSADLTVKIIPVMAIFILGLVTGIGSLGLKYRVWRVLYILLCLLVGIGAVFSFLSVASQGYKSAILMALVGIIYISLAYMTKKQV</sequence>
<evidence type="ECO:0000313" key="2">
    <source>
        <dbReference type="EMBL" id="GGH81470.1"/>
    </source>
</evidence>
<dbReference type="AlphaFoldDB" id="A0A8J2ZVZ5"/>
<name>A0A8J2ZVZ5_9BACL</name>